<dbReference type="EMBL" id="CADEPI010000022">
    <property type="protein sequence ID" value="CAB3365733.1"/>
    <property type="molecule type" value="Genomic_DNA"/>
</dbReference>
<sequence length="553" mass="63229">MMGMPFAALLTIISILSFFTNLVIADYLNCPRSFDQHRIKRSIACSSSTKLPKRVNASLTSWGKEHINVSLVWPLINCDDFKNYNAMVTIYRKNEPDDLAFRDEDRYFTKYYTLRTDQSSPASSGTLEQFQIKAKRGYYGLKLVLSPRIRNFNGWSSSTLYVDGATNNANLSFKHDKKETLTFGLDQKVPAIFNGRIEPKLDPYAKVYISMTNKSAHTNQCVCDENTIDWDAFDEASLEEQLVGFRSNSVKGICTMESKDNSTFIDCDFVRVPVEGDGVYFKVIVRGDSLCEYGSEENTNICCAEFLYKVKTSSTEKINDPPKTDSDPHQPGVAMRTMAILLVVVCTLASIAILFILIKNRTYIWKTLMRKYDMEPQVFSKPLMSTTSGSKMSLNILLVYSKTTENFKNAVGELNKNLCKVFPSSEVIDIFHEDYEQQLNIHGLEFITKFTREGGANPNVKIILIHSDETVGLLQKRGHLKEWEENEKLIKIVYKDLTENPCQLKYNKVYNVCLEKFPLTDPNQRIKLNNLTTYYYPRHSELLCRDLCKTAEV</sequence>
<organism evidence="3 4">
    <name type="scientific">Cloeon dipterum</name>
    <dbReference type="NCBI Taxonomy" id="197152"/>
    <lineage>
        <taxon>Eukaryota</taxon>
        <taxon>Metazoa</taxon>
        <taxon>Ecdysozoa</taxon>
        <taxon>Arthropoda</taxon>
        <taxon>Hexapoda</taxon>
        <taxon>Insecta</taxon>
        <taxon>Pterygota</taxon>
        <taxon>Palaeoptera</taxon>
        <taxon>Ephemeroptera</taxon>
        <taxon>Pisciforma</taxon>
        <taxon>Baetidae</taxon>
        <taxon>Cloeon</taxon>
    </lineage>
</organism>
<evidence type="ECO:0008006" key="5">
    <source>
        <dbReference type="Google" id="ProtNLM"/>
    </source>
</evidence>
<protein>
    <recommendedName>
        <fullName evidence="5">SEFIR domain-containing protein</fullName>
    </recommendedName>
</protein>
<evidence type="ECO:0000256" key="1">
    <source>
        <dbReference type="SAM" id="Phobius"/>
    </source>
</evidence>
<feature type="chain" id="PRO_5035721392" description="SEFIR domain-containing protein" evidence="2">
    <location>
        <begin position="26"/>
        <end position="553"/>
    </location>
</feature>
<evidence type="ECO:0000313" key="4">
    <source>
        <dbReference type="Proteomes" id="UP000494165"/>
    </source>
</evidence>
<dbReference type="AlphaFoldDB" id="A0A8S1CAB5"/>
<keyword evidence="1" id="KW-0472">Membrane</keyword>
<proteinExistence type="predicted"/>
<keyword evidence="4" id="KW-1185">Reference proteome</keyword>
<evidence type="ECO:0000256" key="2">
    <source>
        <dbReference type="SAM" id="SignalP"/>
    </source>
</evidence>
<comment type="caution">
    <text evidence="3">The sequence shown here is derived from an EMBL/GenBank/DDBJ whole genome shotgun (WGS) entry which is preliminary data.</text>
</comment>
<reference evidence="3 4" key="1">
    <citation type="submission" date="2020-04" db="EMBL/GenBank/DDBJ databases">
        <authorList>
            <person name="Alioto T."/>
            <person name="Alioto T."/>
            <person name="Gomez Garrido J."/>
        </authorList>
    </citation>
    <scope>NUCLEOTIDE SEQUENCE [LARGE SCALE GENOMIC DNA]</scope>
</reference>
<feature type="transmembrane region" description="Helical" evidence="1">
    <location>
        <begin position="338"/>
        <end position="358"/>
    </location>
</feature>
<gene>
    <name evidence="3" type="ORF">CLODIP_2_CD06563</name>
</gene>
<keyword evidence="1" id="KW-1133">Transmembrane helix</keyword>
<feature type="signal peptide" evidence="2">
    <location>
        <begin position="1"/>
        <end position="25"/>
    </location>
</feature>
<dbReference type="Proteomes" id="UP000494165">
    <property type="component" value="Unassembled WGS sequence"/>
</dbReference>
<keyword evidence="1" id="KW-0812">Transmembrane</keyword>
<accession>A0A8S1CAB5</accession>
<name>A0A8S1CAB5_9INSE</name>
<evidence type="ECO:0000313" key="3">
    <source>
        <dbReference type="EMBL" id="CAB3365733.1"/>
    </source>
</evidence>
<keyword evidence="2" id="KW-0732">Signal</keyword>